<comment type="subcellular location">
    <subcellularLocation>
        <location evidence="1">Secreted</location>
    </subcellularLocation>
</comment>
<feature type="transmembrane region" description="Helical" evidence="6">
    <location>
        <begin position="206"/>
        <end position="227"/>
    </location>
</feature>
<feature type="region of interest" description="Disordered" evidence="5">
    <location>
        <begin position="122"/>
        <end position="197"/>
    </location>
</feature>
<evidence type="ECO:0000313" key="10">
    <source>
        <dbReference type="Proteomes" id="UP000077671"/>
    </source>
</evidence>
<feature type="domain" description="CFEM" evidence="8">
    <location>
        <begin position="22"/>
        <end position="133"/>
    </location>
</feature>
<keyword evidence="6" id="KW-1133">Transmembrane helix</keyword>
<dbReference type="SMART" id="SM00747">
    <property type="entry name" value="CFEM"/>
    <property type="match status" value="1"/>
</dbReference>
<comment type="caution">
    <text evidence="9">The sequence shown here is derived from an EMBL/GenBank/DDBJ whole genome shotgun (WGS) entry which is preliminary data.</text>
</comment>
<feature type="compositionally biased region" description="Low complexity" evidence="5">
    <location>
        <begin position="133"/>
        <end position="143"/>
    </location>
</feature>
<evidence type="ECO:0000256" key="4">
    <source>
        <dbReference type="ARBA" id="ARBA00023157"/>
    </source>
</evidence>
<keyword evidence="2" id="KW-0964">Secreted</keyword>
<evidence type="ECO:0000256" key="7">
    <source>
        <dbReference type="SAM" id="SignalP"/>
    </source>
</evidence>
<evidence type="ECO:0000256" key="5">
    <source>
        <dbReference type="SAM" id="MobiDB-lite"/>
    </source>
</evidence>
<organism evidence="9 10">
    <name type="scientific">Tilletia caries</name>
    <name type="common">wheat bunt fungus</name>
    <dbReference type="NCBI Taxonomy" id="13290"/>
    <lineage>
        <taxon>Eukaryota</taxon>
        <taxon>Fungi</taxon>
        <taxon>Dikarya</taxon>
        <taxon>Basidiomycota</taxon>
        <taxon>Ustilaginomycotina</taxon>
        <taxon>Exobasidiomycetes</taxon>
        <taxon>Tilletiales</taxon>
        <taxon>Tilletiaceae</taxon>
        <taxon>Tilletia</taxon>
    </lineage>
</organism>
<dbReference type="GO" id="GO:0005576">
    <property type="term" value="C:extracellular region"/>
    <property type="evidence" value="ECO:0007669"/>
    <property type="project" value="UniProtKB-SubCell"/>
</dbReference>
<dbReference type="PROSITE" id="PS52012">
    <property type="entry name" value="CFEM"/>
    <property type="match status" value="1"/>
</dbReference>
<evidence type="ECO:0000259" key="8">
    <source>
        <dbReference type="PROSITE" id="PS52012"/>
    </source>
</evidence>
<name>A0A177SZ03_9BASI</name>
<evidence type="ECO:0000256" key="1">
    <source>
        <dbReference type="ARBA" id="ARBA00004613"/>
    </source>
</evidence>
<evidence type="ECO:0000256" key="6">
    <source>
        <dbReference type="SAM" id="Phobius"/>
    </source>
</evidence>
<keyword evidence="6" id="KW-0812">Transmembrane</keyword>
<proteinExistence type="predicted"/>
<gene>
    <name evidence="9" type="ORF">A4X03_0g3901</name>
</gene>
<keyword evidence="3 7" id="KW-0732">Signal</keyword>
<feature type="compositionally biased region" description="Low complexity" evidence="5">
    <location>
        <begin position="151"/>
        <end position="197"/>
    </location>
</feature>
<keyword evidence="6" id="KW-0472">Membrane</keyword>
<protein>
    <recommendedName>
        <fullName evidence="8">CFEM domain-containing protein</fullName>
    </recommendedName>
</protein>
<dbReference type="Pfam" id="PF05730">
    <property type="entry name" value="CFEM"/>
    <property type="match status" value="1"/>
</dbReference>
<reference evidence="9" key="2">
    <citation type="journal article" date="2019" name="IMA Fungus">
        <title>Genome sequencing and comparison of five Tilletia species to identify candidate genes for the detection of regulated species infecting wheat.</title>
        <authorList>
            <person name="Nguyen H.D.T."/>
            <person name="Sultana T."/>
            <person name="Kesanakurti P."/>
            <person name="Hambleton S."/>
        </authorList>
    </citation>
    <scope>NUCLEOTIDE SEQUENCE</scope>
    <source>
        <strain evidence="9">DAOMC 238032</strain>
    </source>
</reference>
<reference evidence="9" key="1">
    <citation type="submission" date="2016-04" db="EMBL/GenBank/DDBJ databases">
        <authorList>
            <person name="Nguyen H.D."/>
            <person name="Kesanakurti P."/>
            <person name="Cullis J."/>
            <person name="Levesque C.A."/>
            <person name="Hambleton S."/>
        </authorList>
    </citation>
    <scope>NUCLEOTIDE SEQUENCE</scope>
    <source>
        <strain evidence="9">DAOMC 238032</strain>
    </source>
</reference>
<dbReference type="InterPro" id="IPR008427">
    <property type="entry name" value="Extracellular_membr_CFEM_dom"/>
</dbReference>
<accession>A0A177SZ03</accession>
<evidence type="ECO:0000256" key="2">
    <source>
        <dbReference type="ARBA" id="ARBA00022525"/>
    </source>
</evidence>
<dbReference type="Proteomes" id="UP000077671">
    <property type="component" value="Unassembled WGS sequence"/>
</dbReference>
<feature type="chain" id="PRO_5043971662" description="CFEM domain-containing protein" evidence="7">
    <location>
        <begin position="20"/>
        <end position="228"/>
    </location>
</feature>
<feature type="signal peptide" evidence="7">
    <location>
        <begin position="1"/>
        <end position="19"/>
    </location>
</feature>
<evidence type="ECO:0000313" key="9">
    <source>
        <dbReference type="EMBL" id="KAE8260163.1"/>
    </source>
</evidence>
<keyword evidence="4" id="KW-1015">Disulfide bond</keyword>
<dbReference type="AlphaFoldDB" id="A0A177SZ03"/>
<sequence length="228" mass="21787">MLVFKNFLLLVALAAGASAQQTASSPAATDKAVAAAKAAGAAVGGETSSCAVTCGTQALPSAGCSALKDFACWCNSQKFADAAISCVARECPQAVPAGVQAVQGICAAAGQTMSHVKFPATIPSDNTAKVTNPGAPKGTAASPSPAPPSSDAPTGTAASPSPATPSHDGNITTPEASTGTAASPSPAPSSPGTAGAASKSAASASFAPLMGLTVFVPMALPFGIAVLM</sequence>
<evidence type="ECO:0000256" key="3">
    <source>
        <dbReference type="ARBA" id="ARBA00022729"/>
    </source>
</evidence>
<dbReference type="EMBL" id="LWDD02000484">
    <property type="protein sequence ID" value="KAE8260163.1"/>
    <property type="molecule type" value="Genomic_DNA"/>
</dbReference>